<name>A0ABC8BRW6_9ACTN</name>
<feature type="signal peptide" evidence="1">
    <location>
        <begin position="1"/>
        <end position="30"/>
    </location>
</feature>
<dbReference type="Proteomes" id="UP000192251">
    <property type="component" value="Chromosome"/>
</dbReference>
<dbReference type="AlphaFoldDB" id="A0ABC8BRW6"/>
<dbReference type="EMBL" id="CP020563">
    <property type="protein sequence ID" value="ARF72925.1"/>
    <property type="molecule type" value="Genomic_DNA"/>
</dbReference>
<dbReference type="RefSeq" id="WP_084746726.1">
    <property type="nucleotide sequence ID" value="NZ_CP020563.1"/>
</dbReference>
<feature type="chain" id="PRO_5044766608" evidence="1">
    <location>
        <begin position="31"/>
        <end position="174"/>
    </location>
</feature>
<evidence type="ECO:0000256" key="1">
    <source>
        <dbReference type="SAM" id="SignalP"/>
    </source>
</evidence>
<proteinExistence type="predicted"/>
<evidence type="ECO:0000313" key="3">
    <source>
        <dbReference type="Proteomes" id="UP000192251"/>
    </source>
</evidence>
<reference evidence="2 3" key="1">
    <citation type="submission" date="2017-04" db="EMBL/GenBank/DDBJ databases">
        <title>The complete genome sequence of Streptomyces albolongus YIM 101047, the producer of novel bafilomycins and novel odoriferous sesquiterpenoids.</title>
        <authorList>
            <person name="Yin M."/>
            <person name="Jiang Y."/>
        </authorList>
    </citation>
    <scope>NUCLEOTIDE SEQUENCE [LARGE SCALE GENOMIC DNA]</scope>
    <source>
        <strain evidence="2 3">YIM 101047</strain>
    </source>
</reference>
<accession>A0ABC8BRW6</accession>
<sequence>MSIKRAAAATFVPVLAFLSTLLFAASPASAATPISYESDACTSAGNKYCFAIHYNSRGAQTWYSDSPCFVANKDIPDYYGYSPNGAVLVRYVFRAGQISGTGATCVRTNEGDGQGVKNNAASASNGECSAKYRVYYYSVYSGPSQVFSPTCGDYWPSDNLTTTLKNENASHDRY</sequence>
<evidence type="ECO:0000313" key="2">
    <source>
        <dbReference type="EMBL" id="ARF72925.1"/>
    </source>
</evidence>
<dbReference type="KEGG" id="kab:B7C62_12100"/>
<organism evidence="2 3">
    <name type="scientific">Kitasatospora albolonga</name>
    <dbReference type="NCBI Taxonomy" id="68173"/>
    <lineage>
        <taxon>Bacteria</taxon>
        <taxon>Bacillati</taxon>
        <taxon>Actinomycetota</taxon>
        <taxon>Actinomycetes</taxon>
        <taxon>Kitasatosporales</taxon>
        <taxon>Streptomycetaceae</taxon>
        <taxon>Kitasatospora</taxon>
    </lineage>
</organism>
<protein>
    <submittedName>
        <fullName evidence="2">Uncharacterized protein</fullName>
    </submittedName>
</protein>
<keyword evidence="3" id="KW-1185">Reference proteome</keyword>
<keyword evidence="1" id="KW-0732">Signal</keyword>
<gene>
    <name evidence="2" type="ORF">B7C62_12100</name>
</gene>